<dbReference type="Proteomes" id="UP001221924">
    <property type="component" value="Unassembled WGS sequence"/>
</dbReference>
<evidence type="ECO:0000313" key="2">
    <source>
        <dbReference type="Proteomes" id="UP001221924"/>
    </source>
</evidence>
<gene>
    <name evidence="1" type="ORF">PZH42_27330</name>
</gene>
<comment type="caution">
    <text evidence="1">The sequence shown here is derived from an EMBL/GenBank/DDBJ whole genome shotgun (WGS) entry which is preliminary data.</text>
</comment>
<dbReference type="InterPro" id="IPR012547">
    <property type="entry name" value="PDDEXK_9"/>
</dbReference>
<dbReference type="AlphaFoldDB" id="A0AAW6MCY1"/>
<accession>A0AAW6MCY1</accession>
<sequence>ARALNRDDMDGALRLLQELLSTVPYCDNVRSEGHFQQVVYIIFSLLGMYVDVEVRTPRGRVDVVLRTSTVLYVMELILDKSAVTAMQQINFRNYPDRFALCGLPVVKVA</sequence>
<dbReference type="RefSeq" id="WP_275202884.1">
    <property type="nucleotide sequence ID" value="NZ_JARFID010000258.1"/>
</dbReference>
<name>A0AAW6MCY1_9BACE</name>
<protein>
    <submittedName>
        <fullName evidence="1">PD-(D/E)XK nuclease domain-containing protein</fullName>
    </submittedName>
</protein>
<evidence type="ECO:0000313" key="1">
    <source>
        <dbReference type="EMBL" id="MDE8697772.1"/>
    </source>
</evidence>
<dbReference type="EMBL" id="JARFID010000258">
    <property type="protein sequence ID" value="MDE8697772.1"/>
    <property type="molecule type" value="Genomic_DNA"/>
</dbReference>
<feature type="non-terminal residue" evidence="1">
    <location>
        <position position="109"/>
    </location>
</feature>
<organism evidence="1 2">
    <name type="scientific">Bacteroides cellulosilyticus</name>
    <dbReference type="NCBI Taxonomy" id="246787"/>
    <lineage>
        <taxon>Bacteria</taxon>
        <taxon>Pseudomonadati</taxon>
        <taxon>Bacteroidota</taxon>
        <taxon>Bacteroidia</taxon>
        <taxon>Bacteroidales</taxon>
        <taxon>Bacteroidaceae</taxon>
        <taxon>Bacteroides</taxon>
    </lineage>
</organism>
<dbReference type="Pfam" id="PF08011">
    <property type="entry name" value="PDDEXK_9"/>
    <property type="match status" value="1"/>
</dbReference>
<proteinExistence type="predicted"/>
<feature type="non-terminal residue" evidence="1">
    <location>
        <position position="1"/>
    </location>
</feature>
<reference evidence="1" key="1">
    <citation type="submission" date="2023-03" db="EMBL/GenBank/DDBJ databases">
        <title>DFI Biobank Strains.</title>
        <authorList>
            <person name="Mostad J."/>
            <person name="Paddock L."/>
            <person name="Medina S."/>
            <person name="Waligurski E."/>
            <person name="Barat B."/>
            <person name="Smith R."/>
            <person name="Burgo V."/>
            <person name="Metcalfe C."/>
            <person name="Woodson C."/>
            <person name="Sundararajan A."/>
            <person name="Ramaswamy R."/>
            <person name="Lin H."/>
            <person name="Pamer E.G."/>
        </authorList>
    </citation>
    <scope>NUCLEOTIDE SEQUENCE</scope>
    <source>
        <strain evidence="1">DFI.9.5</strain>
    </source>
</reference>